<dbReference type="PRINTS" id="PR00412">
    <property type="entry name" value="EPOXHYDRLASE"/>
</dbReference>
<dbReference type="Pfam" id="PF00561">
    <property type="entry name" value="Abhydrolase_1"/>
    <property type="match status" value="1"/>
</dbReference>
<proteinExistence type="predicted"/>
<keyword evidence="2" id="KW-0456">Lyase</keyword>
<dbReference type="SUPFAM" id="SSF53474">
    <property type="entry name" value="alpha/beta-Hydrolases"/>
    <property type="match status" value="1"/>
</dbReference>
<accession>A0A645B196</accession>
<sequence>MTKFLSVDSNVLAYDLVGTGPLLICSPSLGDVRSEFRFLIPQLVEAGYQVASLDVRGHGESSAFWPDYSIAAIGQDLLALIKEINNGPAIILGTSMSGGAAVWAAAEDKSLVRGLVLIDPFVDGDSDPFLVFLLSLLFSRPWGATSWVRYYSSLYPTRKPADFSEYTRELKANLVQPGRLESVMAMLKASKKASGDRVSSVTQPTLILMGSKDPDFRDPVTEANRLAGLLNARKKIIQDAGHYPHAEMPEVSGAAILQFIQSIQGN</sequence>
<dbReference type="Gene3D" id="3.40.50.1820">
    <property type="entry name" value="alpha/beta hydrolase"/>
    <property type="match status" value="1"/>
</dbReference>
<gene>
    <name evidence="2" type="primary">menH_31</name>
    <name evidence="2" type="ORF">SDC9_105651</name>
</gene>
<dbReference type="EC" id="4.2.99.20" evidence="2"/>
<comment type="caution">
    <text evidence="2">The sequence shown here is derived from an EMBL/GenBank/DDBJ whole genome shotgun (WGS) entry which is preliminary data.</text>
</comment>
<organism evidence="2">
    <name type="scientific">bioreactor metagenome</name>
    <dbReference type="NCBI Taxonomy" id="1076179"/>
    <lineage>
        <taxon>unclassified sequences</taxon>
        <taxon>metagenomes</taxon>
        <taxon>ecological metagenomes</taxon>
    </lineage>
</organism>
<dbReference type="PANTHER" id="PTHR43194">
    <property type="entry name" value="HYDROLASE ALPHA/BETA FOLD FAMILY"/>
    <property type="match status" value="1"/>
</dbReference>
<evidence type="ECO:0000259" key="1">
    <source>
        <dbReference type="Pfam" id="PF00561"/>
    </source>
</evidence>
<dbReference type="EMBL" id="VSSQ01016968">
    <property type="protein sequence ID" value="MPM58818.1"/>
    <property type="molecule type" value="Genomic_DNA"/>
</dbReference>
<protein>
    <submittedName>
        <fullName evidence="2">2-succinyl-6-hydroxy-2, 4-cyclohexadiene-1-carboxylate synthase</fullName>
        <ecNumber evidence="2">4.2.99.20</ecNumber>
    </submittedName>
</protein>
<feature type="domain" description="AB hydrolase-1" evidence="1">
    <location>
        <begin position="21"/>
        <end position="247"/>
    </location>
</feature>
<dbReference type="PANTHER" id="PTHR43194:SF2">
    <property type="entry name" value="PEROXISOMAL MEMBRANE PROTEIN LPX1"/>
    <property type="match status" value="1"/>
</dbReference>
<dbReference type="GO" id="GO:0070205">
    <property type="term" value="F:2-succinyl-6-hydroxy-2,4-cyclohexadiene-1-carboxylate synthase activity"/>
    <property type="evidence" value="ECO:0007669"/>
    <property type="project" value="UniProtKB-EC"/>
</dbReference>
<dbReference type="InterPro" id="IPR050228">
    <property type="entry name" value="Carboxylesterase_BioH"/>
</dbReference>
<dbReference type="InterPro" id="IPR000639">
    <property type="entry name" value="Epox_hydrolase-like"/>
</dbReference>
<reference evidence="2" key="1">
    <citation type="submission" date="2019-08" db="EMBL/GenBank/DDBJ databases">
        <authorList>
            <person name="Kucharzyk K."/>
            <person name="Murdoch R.W."/>
            <person name="Higgins S."/>
            <person name="Loffler F."/>
        </authorList>
    </citation>
    <scope>NUCLEOTIDE SEQUENCE</scope>
</reference>
<dbReference type="AlphaFoldDB" id="A0A645B196"/>
<evidence type="ECO:0000313" key="2">
    <source>
        <dbReference type="EMBL" id="MPM58818.1"/>
    </source>
</evidence>
<dbReference type="InterPro" id="IPR029058">
    <property type="entry name" value="AB_hydrolase_fold"/>
</dbReference>
<dbReference type="InterPro" id="IPR000073">
    <property type="entry name" value="AB_hydrolase_1"/>
</dbReference>
<name>A0A645B196_9ZZZZ</name>